<evidence type="ECO:0000313" key="2">
    <source>
        <dbReference type="EMBL" id="PNW69717.1"/>
    </source>
</evidence>
<protein>
    <submittedName>
        <fullName evidence="2">Uncharacterized protein</fullName>
    </submittedName>
</protein>
<feature type="region of interest" description="Disordered" evidence="1">
    <location>
        <begin position="1"/>
        <end position="30"/>
    </location>
</feature>
<reference evidence="2 3" key="1">
    <citation type="journal article" date="2007" name="Science">
        <title>The Chlamydomonas genome reveals the evolution of key animal and plant functions.</title>
        <authorList>
            <person name="Merchant S.S."/>
            <person name="Prochnik S.E."/>
            <person name="Vallon O."/>
            <person name="Harris E.H."/>
            <person name="Karpowicz S.J."/>
            <person name="Witman G.B."/>
            <person name="Terry A."/>
            <person name="Salamov A."/>
            <person name="Fritz-Laylin L.K."/>
            <person name="Marechal-Drouard L."/>
            <person name="Marshall W.F."/>
            <person name="Qu L.H."/>
            <person name="Nelson D.R."/>
            <person name="Sanderfoot A.A."/>
            <person name="Spalding M.H."/>
            <person name="Kapitonov V.V."/>
            <person name="Ren Q."/>
            <person name="Ferris P."/>
            <person name="Lindquist E."/>
            <person name="Shapiro H."/>
            <person name="Lucas S.M."/>
            <person name="Grimwood J."/>
            <person name="Schmutz J."/>
            <person name="Cardol P."/>
            <person name="Cerutti H."/>
            <person name="Chanfreau G."/>
            <person name="Chen C.L."/>
            <person name="Cognat V."/>
            <person name="Croft M.T."/>
            <person name="Dent R."/>
            <person name="Dutcher S."/>
            <person name="Fernandez E."/>
            <person name="Fukuzawa H."/>
            <person name="Gonzalez-Ballester D."/>
            <person name="Gonzalez-Halphen D."/>
            <person name="Hallmann A."/>
            <person name="Hanikenne M."/>
            <person name="Hippler M."/>
            <person name="Inwood W."/>
            <person name="Jabbari K."/>
            <person name="Kalanon M."/>
            <person name="Kuras R."/>
            <person name="Lefebvre P.A."/>
            <person name="Lemaire S.D."/>
            <person name="Lobanov A.V."/>
            <person name="Lohr M."/>
            <person name="Manuell A."/>
            <person name="Meier I."/>
            <person name="Mets L."/>
            <person name="Mittag M."/>
            <person name="Mittelmeier T."/>
            <person name="Moroney J.V."/>
            <person name="Moseley J."/>
            <person name="Napoli C."/>
            <person name="Nedelcu A.M."/>
            <person name="Niyogi K."/>
            <person name="Novoselov S.V."/>
            <person name="Paulsen I.T."/>
            <person name="Pazour G."/>
            <person name="Purton S."/>
            <person name="Ral J.P."/>
            <person name="Riano-Pachon D.M."/>
            <person name="Riekhof W."/>
            <person name="Rymarquis L."/>
            <person name="Schroda M."/>
            <person name="Stern D."/>
            <person name="Umen J."/>
            <person name="Willows R."/>
            <person name="Wilson N."/>
            <person name="Zimmer S.L."/>
            <person name="Allmer J."/>
            <person name="Balk J."/>
            <person name="Bisova K."/>
            <person name="Chen C.J."/>
            <person name="Elias M."/>
            <person name="Gendler K."/>
            <person name="Hauser C."/>
            <person name="Lamb M.R."/>
            <person name="Ledford H."/>
            <person name="Long J.C."/>
            <person name="Minagawa J."/>
            <person name="Page M.D."/>
            <person name="Pan J."/>
            <person name="Pootakham W."/>
            <person name="Roje S."/>
            <person name="Rose A."/>
            <person name="Stahlberg E."/>
            <person name="Terauchi A.M."/>
            <person name="Yang P."/>
            <person name="Ball S."/>
            <person name="Bowler C."/>
            <person name="Dieckmann C.L."/>
            <person name="Gladyshev V.N."/>
            <person name="Green P."/>
            <person name="Jorgensen R."/>
            <person name="Mayfield S."/>
            <person name="Mueller-Roeber B."/>
            <person name="Rajamani S."/>
            <person name="Sayre R.T."/>
            <person name="Brokstein P."/>
            <person name="Dubchak I."/>
            <person name="Goodstein D."/>
            <person name="Hornick L."/>
            <person name="Huang Y.W."/>
            <person name="Jhaveri J."/>
            <person name="Luo Y."/>
            <person name="Martinez D."/>
            <person name="Ngau W.C."/>
            <person name="Otillar B."/>
            <person name="Poliakov A."/>
            <person name="Porter A."/>
            <person name="Szajkowski L."/>
            <person name="Werner G."/>
            <person name="Zhou K."/>
            <person name="Grigoriev I.V."/>
            <person name="Rokhsar D.S."/>
            <person name="Grossman A.R."/>
        </authorList>
    </citation>
    <scope>NUCLEOTIDE SEQUENCE [LARGE SCALE GENOMIC DNA]</scope>
    <source>
        <strain evidence="3">CC-503</strain>
    </source>
</reference>
<dbReference type="KEGG" id="cre:CHLRE_23g754747v5"/>
<evidence type="ECO:0000313" key="3">
    <source>
        <dbReference type="Proteomes" id="UP000006906"/>
    </source>
</evidence>
<organism evidence="2 3">
    <name type="scientific">Chlamydomonas reinhardtii</name>
    <name type="common">Chlamydomonas smithii</name>
    <dbReference type="NCBI Taxonomy" id="3055"/>
    <lineage>
        <taxon>Eukaryota</taxon>
        <taxon>Viridiplantae</taxon>
        <taxon>Chlorophyta</taxon>
        <taxon>core chlorophytes</taxon>
        <taxon>Chlorophyceae</taxon>
        <taxon>CS clade</taxon>
        <taxon>Chlamydomonadales</taxon>
        <taxon>Chlamydomonadaceae</taxon>
        <taxon>Chlamydomonas</taxon>
    </lineage>
</organism>
<keyword evidence="3" id="KW-1185">Reference proteome</keyword>
<dbReference type="RefSeq" id="XP_042914142.1">
    <property type="nucleotide sequence ID" value="XM_043072934.1"/>
</dbReference>
<dbReference type="Gramene" id="PNW69717">
    <property type="protein sequence ID" value="PNW69717"/>
    <property type="gene ID" value="CHLRE_23g754747v5"/>
</dbReference>
<name>A0A2K3CN58_CHLRE</name>
<gene>
    <name evidence="2" type="ORF">CHLRE_23g754747v5</name>
</gene>
<feature type="region of interest" description="Disordered" evidence="1">
    <location>
        <begin position="130"/>
        <end position="155"/>
    </location>
</feature>
<dbReference type="GeneID" id="66057297"/>
<dbReference type="EMBL" id="KZ454950">
    <property type="protein sequence ID" value="PNW69717.1"/>
    <property type="molecule type" value="Genomic_DNA"/>
</dbReference>
<evidence type="ECO:0000256" key="1">
    <source>
        <dbReference type="SAM" id="MobiDB-lite"/>
    </source>
</evidence>
<dbReference type="InParanoid" id="A0A2K3CN58"/>
<proteinExistence type="predicted"/>
<accession>A0A2K3CN58</accession>
<dbReference type="Proteomes" id="UP000006906">
    <property type="component" value="Unassembled WGS sequence"/>
</dbReference>
<dbReference type="AlphaFoldDB" id="A0A2K3CN58"/>
<sequence length="155" mass="15454">MGIANTRCHPGGRTQGTANGGPRAGEPGDDFFKDATAPDYGLPSLINHLGSGNIRGYLTADTNAKMVRFNPAATASASAAATSTAATGTTAGTTARAVGGTGDAIGNAEAAAGSIVDTISVQLRYKYDDGDANNPAARQPNFDDSDYGAASPFGP</sequence>